<keyword evidence="5" id="KW-0496">Mitochondrion</keyword>
<comment type="caution">
    <text evidence="7">The sequence shown here is derived from an EMBL/GenBank/DDBJ whole genome shotgun (WGS) entry which is preliminary data.</text>
</comment>
<keyword evidence="7" id="KW-0808">Transferase</keyword>
<dbReference type="AlphaFoldDB" id="A0A507QKJ0"/>
<keyword evidence="8" id="KW-1185">Reference proteome</keyword>
<organism evidence="7 8">
    <name type="scientific">Monascus purpureus</name>
    <name type="common">Red mold</name>
    <name type="synonym">Monascus anka</name>
    <dbReference type="NCBI Taxonomy" id="5098"/>
    <lineage>
        <taxon>Eukaryota</taxon>
        <taxon>Fungi</taxon>
        <taxon>Dikarya</taxon>
        <taxon>Ascomycota</taxon>
        <taxon>Pezizomycotina</taxon>
        <taxon>Eurotiomycetes</taxon>
        <taxon>Eurotiomycetidae</taxon>
        <taxon>Eurotiales</taxon>
        <taxon>Aspergillaceae</taxon>
        <taxon>Monascus</taxon>
    </lineage>
</organism>
<evidence type="ECO:0000256" key="6">
    <source>
        <dbReference type="ARBA" id="ARBA00031849"/>
    </source>
</evidence>
<dbReference type="GO" id="GO:0016740">
    <property type="term" value="F:transferase activity"/>
    <property type="evidence" value="ECO:0007669"/>
    <property type="project" value="UniProtKB-KW"/>
</dbReference>
<evidence type="ECO:0000256" key="3">
    <source>
        <dbReference type="ARBA" id="ARBA00016197"/>
    </source>
</evidence>
<reference evidence="7 8" key="1">
    <citation type="submission" date="2019-06" db="EMBL/GenBank/DDBJ databases">
        <title>Wine fermentation using esterase from Monascus purpureus.</title>
        <authorList>
            <person name="Geng C."/>
            <person name="Zhang Y."/>
        </authorList>
    </citation>
    <scope>NUCLEOTIDE SEQUENCE [LARGE SCALE GENOMIC DNA]</scope>
    <source>
        <strain evidence="7">HQ1</strain>
    </source>
</reference>
<gene>
    <name evidence="7" type="primary">AIM9_5</name>
    <name evidence="7" type="ORF">MPDQ_005498</name>
</gene>
<name>A0A507QKJ0_MONPU</name>
<accession>A0A507QKJ0</accession>
<proteinExistence type="inferred from homology"/>
<evidence type="ECO:0000313" key="7">
    <source>
        <dbReference type="EMBL" id="TQB67480.1"/>
    </source>
</evidence>
<evidence type="ECO:0000313" key="8">
    <source>
        <dbReference type="Proteomes" id="UP000319663"/>
    </source>
</evidence>
<dbReference type="Proteomes" id="UP000319663">
    <property type="component" value="Unassembled WGS sequence"/>
</dbReference>
<dbReference type="PANTHER" id="PTHR36091">
    <property type="entry name" value="ALTERED INHERITANCE OF MITOCHONDRIA PROTEIN 9, MITOCHONDRIAL"/>
    <property type="match status" value="1"/>
</dbReference>
<evidence type="ECO:0000256" key="1">
    <source>
        <dbReference type="ARBA" id="ARBA00004173"/>
    </source>
</evidence>
<comment type="subcellular location">
    <subcellularLocation>
        <location evidence="1">Mitochondrion</location>
    </subcellularLocation>
</comment>
<protein>
    <recommendedName>
        <fullName evidence="3">Altered inheritance of mitochondria protein 9, mitochondrial</fullName>
    </recommendedName>
    <alternativeName>
        <fullName evidence="6">Found in mitochondrial proteome protein 29</fullName>
    </alternativeName>
</protein>
<evidence type="ECO:0000256" key="5">
    <source>
        <dbReference type="ARBA" id="ARBA00023128"/>
    </source>
</evidence>
<dbReference type="InterPro" id="IPR011009">
    <property type="entry name" value="Kinase-like_dom_sf"/>
</dbReference>
<dbReference type="EMBL" id="VIFY01000399">
    <property type="protein sequence ID" value="TQB67480.1"/>
    <property type="molecule type" value="Genomic_DNA"/>
</dbReference>
<evidence type="ECO:0000256" key="2">
    <source>
        <dbReference type="ARBA" id="ARBA00005543"/>
    </source>
</evidence>
<dbReference type="InterPro" id="IPR051035">
    <property type="entry name" value="Mito_inheritance_9"/>
</dbReference>
<comment type="similarity">
    <text evidence="2">Belongs to the AIM9 family.</text>
</comment>
<dbReference type="GO" id="GO:0005739">
    <property type="term" value="C:mitochondrion"/>
    <property type="evidence" value="ECO:0007669"/>
    <property type="project" value="UniProtKB-SubCell"/>
</dbReference>
<dbReference type="PANTHER" id="PTHR36091:SF1">
    <property type="entry name" value="ALTERED INHERITANCE OF MITOCHONDRIA PROTEIN 9, MITOCHONDRIAL"/>
    <property type="match status" value="1"/>
</dbReference>
<dbReference type="SUPFAM" id="SSF56112">
    <property type="entry name" value="Protein kinase-like (PK-like)"/>
    <property type="match status" value="1"/>
</dbReference>
<evidence type="ECO:0000256" key="4">
    <source>
        <dbReference type="ARBA" id="ARBA00022946"/>
    </source>
</evidence>
<sequence length="283" mass="32400">MEEAPGANLDDIWHDLPLEEKIAITKNLVSLEKKMLSVPLNRYGNLYFDNEPIQGAAAADIRGNVPEEMRKAVQDRFIIGPVAERGYWTKERATMRLDCGPWEMPQQYAISLACQEIEWIKQYATPRPHGDPLMSSASQNSPEHHISLRQKYLKVARFLLPEDPALVAPHIWHTDLYPGNLFVSEGRISCVIYWQGIRAAPLLLRARHPRLVDYKGDIVLKPPANFNDLDSEQKKTLREKMSKSKKGSLVPIATDSPFRVRKEQFQRQIKIIDTLTDAHLFPQ</sequence>
<dbReference type="STRING" id="5098.A0A507QKJ0"/>
<keyword evidence="4" id="KW-0809">Transit peptide</keyword>